<dbReference type="GO" id="GO:0008441">
    <property type="term" value="F:3'(2'),5'-bisphosphate nucleotidase activity"/>
    <property type="evidence" value="ECO:0007669"/>
    <property type="project" value="UniProtKB-EC"/>
</dbReference>
<reference evidence="9" key="1">
    <citation type="journal article" date="2017" name="Nat. Ecol. Evol.">
        <title>Genome expansion and lineage-specific genetic innovations in the forest pathogenic fungi Armillaria.</title>
        <authorList>
            <person name="Sipos G."/>
            <person name="Prasanna A.N."/>
            <person name="Walter M.C."/>
            <person name="O'Connor E."/>
            <person name="Balint B."/>
            <person name="Krizsan K."/>
            <person name="Kiss B."/>
            <person name="Hess J."/>
            <person name="Varga T."/>
            <person name="Slot J."/>
            <person name="Riley R."/>
            <person name="Boka B."/>
            <person name="Rigling D."/>
            <person name="Barry K."/>
            <person name="Lee J."/>
            <person name="Mihaltcheva S."/>
            <person name="LaButti K."/>
            <person name="Lipzen A."/>
            <person name="Waldron R."/>
            <person name="Moloney N.M."/>
            <person name="Sperisen C."/>
            <person name="Kredics L."/>
            <person name="Vagvoelgyi C."/>
            <person name="Patrignani A."/>
            <person name="Fitzpatrick D."/>
            <person name="Nagy I."/>
            <person name="Doyle S."/>
            <person name="Anderson J.B."/>
            <person name="Grigoriev I.V."/>
            <person name="Gueldener U."/>
            <person name="Muensterkoetter M."/>
            <person name="Nagy L.G."/>
        </authorList>
    </citation>
    <scope>NUCLEOTIDE SEQUENCE [LARGE SCALE GENOMIC DNA]</scope>
    <source>
        <strain evidence="9">C18/9</strain>
    </source>
</reference>
<dbReference type="STRING" id="47428.A0A284RPI0"/>
<feature type="binding site" evidence="7">
    <location>
        <position position="22"/>
    </location>
    <ligand>
        <name>Mg(2+)</name>
        <dbReference type="ChEBI" id="CHEBI:18420"/>
        <label>1</label>
        <note>catalytic</note>
    </ligand>
</feature>
<dbReference type="PANTHER" id="PTHR43200:SF6">
    <property type="entry name" value="3'(2'),5'-BISPHOSPHATE NUCLEOTIDASE"/>
    <property type="match status" value="1"/>
</dbReference>
<keyword evidence="4 7" id="KW-0479">Metal-binding</keyword>
<dbReference type="InterPro" id="IPR020583">
    <property type="entry name" value="Inositol_monoP_metal-BS"/>
</dbReference>
<evidence type="ECO:0000256" key="7">
    <source>
        <dbReference type="PIRSR" id="PIRSR600760-2"/>
    </source>
</evidence>
<protein>
    <recommendedName>
        <fullName evidence="3">3'(2'),5'-bisphosphate nucleotidase</fullName>
        <ecNumber evidence="3">3.1.3.7</ecNumber>
    </recommendedName>
</protein>
<dbReference type="EC" id="3.1.3.7" evidence="3"/>
<keyword evidence="6 7" id="KW-0460">Magnesium</keyword>
<gene>
    <name evidence="8" type="ORF">ARMOST_14057</name>
</gene>
<dbReference type="FunFam" id="3.40.190.80:FF:000003">
    <property type="entry name" value="PAP-specific phosphatase HAL2-like"/>
    <property type="match status" value="1"/>
</dbReference>
<sequence length="224" mass="23723">MDTIDRGNFQGGRTGRWTIDPIDGTKGFLRGEQYTVCLSLIVDAQVQVGVLGCPNLPFDAETKDSIFVAVRGQGAEQLNIEGSNPTPISMATLAPSELNFLESVEATHASHSTNDKISSILGIIRPSIRIDSQAKYGCLARGDGGVYMRMPTGAGYKEKIWDHAPGAVLVEAAGGVITNSRGQPLDFGLGRTLGENFGVIAASKASHPKVLEAVQKATAPEEKL</sequence>
<dbReference type="InterPro" id="IPR000760">
    <property type="entry name" value="Inositol_monophosphatase-like"/>
</dbReference>
<dbReference type="OrthoDB" id="411145at2759"/>
<evidence type="ECO:0000256" key="1">
    <source>
        <dbReference type="ARBA" id="ARBA00001946"/>
    </source>
</evidence>
<keyword evidence="9" id="KW-1185">Reference proteome</keyword>
<evidence type="ECO:0000256" key="2">
    <source>
        <dbReference type="ARBA" id="ARBA00009759"/>
    </source>
</evidence>
<evidence type="ECO:0000313" key="8">
    <source>
        <dbReference type="EMBL" id="SJL10666.1"/>
    </source>
</evidence>
<evidence type="ECO:0000313" key="9">
    <source>
        <dbReference type="Proteomes" id="UP000219338"/>
    </source>
</evidence>
<dbReference type="GO" id="GO:0046872">
    <property type="term" value="F:metal ion binding"/>
    <property type="evidence" value="ECO:0007669"/>
    <property type="project" value="UniProtKB-KW"/>
</dbReference>
<dbReference type="Proteomes" id="UP000219338">
    <property type="component" value="Unassembled WGS sequence"/>
</dbReference>
<dbReference type="Pfam" id="PF00459">
    <property type="entry name" value="Inositol_P"/>
    <property type="match status" value="1"/>
</dbReference>
<evidence type="ECO:0000256" key="5">
    <source>
        <dbReference type="ARBA" id="ARBA00022801"/>
    </source>
</evidence>
<keyword evidence="5" id="KW-0378">Hydrolase</keyword>
<evidence type="ECO:0000256" key="3">
    <source>
        <dbReference type="ARBA" id="ARBA00012633"/>
    </source>
</evidence>
<dbReference type="AlphaFoldDB" id="A0A284RPI0"/>
<comment type="similarity">
    <text evidence="2">Belongs to the inositol monophosphatase superfamily.</text>
</comment>
<accession>A0A284RPI0</accession>
<feature type="binding site" evidence="7">
    <location>
        <position position="162"/>
    </location>
    <ligand>
        <name>Mg(2+)</name>
        <dbReference type="ChEBI" id="CHEBI:18420"/>
        <label>1</label>
        <note>catalytic</note>
    </ligand>
</feature>
<dbReference type="PANTHER" id="PTHR43200">
    <property type="entry name" value="PHOSPHATASE"/>
    <property type="match status" value="1"/>
</dbReference>
<dbReference type="Gene3D" id="3.30.540.10">
    <property type="entry name" value="Fructose-1,6-Bisphosphatase, subunit A, domain 1"/>
    <property type="match status" value="1"/>
</dbReference>
<evidence type="ECO:0000256" key="4">
    <source>
        <dbReference type="ARBA" id="ARBA00022723"/>
    </source>
</evidence>
<dbReference type="GO" id="GO:0000103">
    <property type="term" value="P:sulfate assimilation"/>
    <property type="evidence" value="ECO:0007669"/>
    <property type="project" value="TreeGrafter"/>
</dbReference>
<dbReference type="InterPro" id="IPR051090">
    <property type="entry name" value="Inositol_monoP_superfamily"/>
</dbReference>
<dbReference type="EMBL" id="FUEG01000012">
    <property type="protein sequence ID" value="SJL10666.1"/>
    <property type="molecule type" value="Genomic_DNA"/>
</dbReference>
<comment type="cofactor">
    <cofactor evidence="1 7">
        <name>Mg(2+)</name>
        <dbReference type="ChEBI" id="CHEBI:18420"/>
    </cofactor>
</comment>
<organism evidence="8 9">
    <name type="scientific">Armillaria ostoyae</name>
    <name type="common">Armillaria root rot fungus</name>
    <dbReference type="NCBI Taxonomy" id="47428"/>
    <lineage>
        <taxon>Eukaryota</taxon>
        <taxon>Fungi</taxon>
        <taxon>Dikarya</taxon>
        <taxon>Basidiomycota</taxon>
        <taxon>Agaricomycotina</taxon>
        <taxon>Agaricomycetes</taxon>
        <taxon>Agaricomycetidae</taxon>
        <taxon>Agaricales</taxon>
        <taxon>Marasmiineae</taxon>
        <taxon>Physalacriaceae</taxon>
        <taxon>Armillaria</taxon>
    </lineage>
</organism>
<feature type="binding site" evidence="7">
    <location>
        <position position="20"/>
    </location>
    <ligand>
        <name>Mg(2+)</name>
        <dbReference type="ChEBI" id="CHEBI:18420"/>
        <label>1</label>
        <note>catalytic</note>
    </ligand>
</feature>
<dbReference type="PRINTS" id="PR00377">
    <property type="entry name" value="IMPHPHTASES"/>
</dbReference>
<dbReference type="CDD" id="cd01517">
    <property type="entry name" value="PAP_phosphatase"/>
    <property type="match status" value="1"/>
</dbReference>
<evidence type="ECO:0000256" key="6">
    <source>
        <dbReference type="ARBA" id="ARBA00022842"/>
    </source>
</evidence>
<proteinExistence type="inferred from homology"/>
<feature type="binding site" evidence="7">
    <location>
        <position position="23"/>
    </location>
    <ligand>
        <name>Mg(2+)</name>
        <dbReference type="ChEBI" id="CHEBI:18420"/>
        <label>1</label>
        <note>catalytic</note>
    </ligand>
</feature>
<name>A0A284RPI0_ARMOS</name>
<dbReference type="PROSITE" id="PS00629">
    <property type="entry name" value="IMP_1"/>
    <property type="match status" value="1"/>
</dbReference>
<dbReference type="Gene3D" id="3.40.190.80">
    <property type="match status" value="1"/>
</dbReference>
<dbReference type="SUPFAM" id="SSF56655">
    <property type="entry name" value="Carbohydrate phosphatase"/>
    <property type="match status" value="1"/>
</dbReference>